<dbReference type="GO" id="GO:0008270">
    <property type="term" value="F:zinc ion binding"/>
    <property type="evidence" value="ECO:0007669"/>
    <property type="project" value="UniProtKB-UniRule"/>
</dbReference>
<dbReference type="FunFam" id="2.60.260.20:FF:000005">
    <property type="entry name" value="Chaperone protein dnaJ 1, mitochondrial"/>
    <property type="match status" value="1"/>
</dbReference>
<comment type="caution">
    <text evidence="14">The sequence shown here is derived from an EMBL/GenBank/DDBJ whole genome shotgun (WGS) entry which is preliminary data.</text>
</comment>
<comment type="function">
    <text evidence="6 9">Participates actively in the response to hyperosmotic and heat shock by preventing the aggregation of stress-denatured proteins and by disaggregating proteins, also in an autonomous, DnaK-independent fashion. Unfolded proteins bind initially to DnaJ; upon interaction with the DnaJ-bound protein, DnaK hydrolyzes its bound ATP, resulting in the formation of a stable complex. GrpE releases ADP from DnaK; ATP binding to DnaK triggers the release of the substrate protein, thus completing the reaction cycle. Several rounds of ATP-dependent interactions between DnaJ, DnaK and GrpE are required for fully efficient folding. Also involved, together with DnaK and GrpE, in the DNA replication of plasmids through activation of initiation proteins.</text>
</comment>
<dbReference type="GO" id="GO:0005737">
    <property type="term" value="C:cytoplasm"/>
    <property type="evidence" value="ECO:0007669"/>
    <property type="project" value="UniProtKB-SubCell"/>
</dbReference>
<keyword evidence="3 9" id="KW-0863">Zinc-finger</keyword>
<keyword evidence="9" id="KW-0235">DNA replication</keyword>
<evidence type="ECO:0000259" key="12">
    <source>
        <dbReference type="PROSITE" id="PS50076"/>
    </source>
</evidence>
<evidence type="ECO:0000256" key="3">
    <source>
        <dbReference type="ARBA" id="ARBA00022771"/>
    </source>
</evidence>
<evidence type="ECO:0000259" key="13">
    <source>
        <dbReference type="PROSITE" id="PS51188"/>
    </source>
</evidence>
<feature type="binding site" evidence="9">
    <location>
        <position position="181"/>
    </location>
    <ligand>
        <name>Zn(2+)</name>
        <dbReference type="ChEBI" id="CHEBI:29105"/>
        <label>2</label>
    </ligand>
</feature>
<evidence type="ECO:0000256" key="1">
    <source>
        <dbReference type="ARBA" id="ARBA00022723"/>
    </source>
</evidence>
<dbReference type="PROSITE" id="PS50076">
    <property type="entry name" value="DNAJ_2"/>
    <property type="match status" value="1"/>
</dbReference>
<sequence>MAKRDYYEVLGVSRDAGEDDIKQAYRRLAKKYHPDVNRDNPKEAEEQFKEVSEAYEVLMDKEKRRAYDQYGHAGVSDAFGKGGFSWQDFSRYSDIEDIFGGLFGGGSIFDMFFGGRTSTRQRRAATRQMRGADLRVRVTVTLEEVASGVEKKIRLRRLEKCSVCGGTGAKAGSEASICPTCKGSGELQQVSRSVFGQFINVSTCPHCRGEGRVVSDPCGTCGGEGLERREATLAVKVPRGVGTGNYIPLRGEGDAGRRGGPSGDVIVLIEERQHPLFERDADDLHIDLPVAFSILTLGGRVEVPTLSGRAKMKIPAGTQSGRIFRLRGKGLPRLGGYGVGDQLVRVMVWTPQRPSGPLKKEIEKLKELEEGQVPPPSRGLFEE</sequence>
<feature type="domain" description="CR-type" evidence="13">
    <location>
        <begin position="148"/>
        <end position="230"/>
    </location>
</feature>
<dbReference type="InterPro" id="IPR036869">
    <property type="entry name" value="J_dom_sf"/>
</dbReference>
<dbReference type="GO" id="GO:0042026">
    <property type="term" value="P:protein refolding"/>
    <property type="evidence" value="ECO:0007669"/>
    <property type="project" value="TreeGrafter"/>
</dbReference>
<feature type="domain" description="J" evidence="12">
    <location>
        <begin position="5"/>
        <end position="71"/>
    </location>
</feature>
<dbReference type="NCBIfam" id="NF008035">
    <property type="entry name" value="PRK10767.1"/>
    <property type="match status" value="1"/>
</dbReference>
<proteinExistence type="inferred from homology"/>
<dbReference type="CDD" id="cd10747">
    <property type="entry name" value="DnaJ_C"/>
    <property type="match status" value="1"/>
</dbReference>
<gene>
    <name evidence="9" type="primary">dnaJ</name>
    <name evidence="14" type="ORF">AMJ82_00910</name>
</gene>
<evidence type="ECO:0000256" key="7">
    <source>
        <dbReference type="ARBA" id="ARBA00061004"/>
    </source>
</evidence>
<keyword evidence="1 9" id="KW-0479">Metal-binding</keyword>
<dbReference type="CDD" id="cd10719">
    <property type="entry name" value="DnaJ_zf"/>
    <property type="match status" value="1"/>
</dbReference>
<dbReference type="Pfam" id="PF01556">
    <property type="entry name" value="DnaJ_C"/>
    <property type="match status" value="1"/>
</dbReference>
<dbReference type="InterPro" id="IPR002939">
    <property type="entry name" value="DnaJ_C"/>
</dbReference>
<dbReference type="SUPFAM" id="SSF49493">
    <property type="entry name" value="HSP40/DnaJ peptide-binding domain"/>
    <property type="match status" value="2"/>
</dbReference>
<dbReference type="Pfam" id="PF00684">
    <property type="entry name" value="DnaJ_CXXCXGXG"/>
    <property type="match status" value="1"/>
</dbReference>
<dbReference type="InterPro" id="IPR012724">
    <property type="entry name" value="DnaJ"/>
</dbReference>
<dbReference type="HAMAP" id="MF_01152">
    <property type="entry name" value="DnaJ"/>
    <property type="match status" value="1"/>
</dbReference>
<dbReference type="EMBL" id="LJUI01000004">
    <property type="protein sequence ID" value="KPK71363.1"/>
    <property type="molecule type" value="Genomic_DNA"/>
</dbReference>
<comment type="subunit">
    <text evidence="9">Homodimer.</text>
</comment>
<feature type="binding site" evidence="9">
    <location>
        <position position="161"/>
    </location>
    <ligand>
        <name>Zn(2+)</name>
        <dbReference type="ChEBI" id="CHEBI:29105"/>
        <label>1</label>
    </ligand>
</feature>
<dbReference type="PANTHER" id="PTHR43096:SF52">
    <property type="entry name" value="DNAJ HOMOLOG 1, MITOCHONDRIAL-RELATED"/>
    <property type="match status" value="1"/>
</dbReference>
<feature type="repeat" description="CXXCXGXG motif" evidence="9">
    <location>
        <begin position="161"/>
        <end position="168"/>
    </location>
</feature>
<dbReference type="GO" id="GO:0006260">
    <property type="term" value="P:DNA replication"/>
    <property type="evidence" value="ECO:0007669"/>
    <property type="project" value="UniProtKB-KW"/>
</dbReference>
<dbReference type="CDD" id="cd06257">
    <property type="entry name" value="DnaJ"/>
    <property type="match status" value="1"/>
</dbReference>
<dbReference type="SUPFAM" id="SSF57938">
    <property type="entry name" value="DnaJ/Hsp40 cysteine-rich domain"/>
    <property type="match status" value="1"/>
</dbReference>
<feature type="binding site" evidence="9">
    <location>
        <position position="164"/>
    </location>
    <ligand>
        <name>Zn(2+)</name>
        <dbReference type="ChEBI" id="CHEBI:29105"/>
        <label>1</label>
    </ligand>
</feature>
<keyword evidence="4 9" id="KW-0862">Zinc</keyword>
<dbReference type="PATRIC" id="fig|1703774.3.peg.2131"/>
<dbReference type="PANTHER" id="PTHR43096">
    <property type="entry name" value="DNAJ HOMOLOG 1, MITOCHONDRIAL-RELATED"/>
    <property type="match status" value="1"/>
</dbReference>
<dbReference type="AlphaFoldDB" id="A0A0S8GE08"/>
<dbReference type="InterPro" id="IPR008971">
    <property type="entry name" value="HSP40/DnaJ_pept-bd"/>
</dbReference>
<evidence type="ECO:0000256" key="8">
    <source>
        <dbReference type="ARBA" id="ARBA00067609"/>
    </source>
</evidence>
<dbReference type="Gene3D" id="2.10.230.10">
    <property type="entry name" value="Heat shock protein DnaJ, cysteine-rich domain"/>
    <property type="match status" value="1"/>
</dbReference>
<evidence type="ECO:0000313" key="14">
    <source>
        <dbReference type="EMBL" id="KPK71363.1"/>
    </source>
</evidence>
<feature type="binding site" evidence="9">
    <location>
        <position position="218"/>
    </location>
    <ligand>
        <name>Zn(2+)</name>
        <dbReference type="ChEBI" id="CHEBI:29105"/>
        <label>1</label>
    </ligand>
</feature>
<keyword evidence="5 9" id="KW-0143">Chaperone</keyword>
<feature type="repeat" description="CXXCXGXG motif" evidence="9">
    <location>
        <begin position="178"/>
        <end position="185"/>
    </location>
</feature>
<organism evidence="14 15">
    <name type="scientific">candidate division TA06 bacterium SM23_40</name>
    <dbReference type="NCBI Taxonomy" id="1703774"/>
    <lineage>
        <taxon>Bacteria</taxon>
        <taxon>Bacteria division TA06</taxon>
    </lineage>
</organism>
<evidence type="ECO:0000256" key="10">
    <source>
        <dbReference type="PROSITE-ProRule" id="PRU00546"/>
    </source>
</evidence>
<evidence type="ECO:0000256" key="4">
    <source>
        <dbReference type="ARBA" id="ARBA00022833"/>
    </source>
</evidence>
<dbReference type="GO" id="GO:0031072">
    <property type="term" value="F:heat shock protein binding"/>
    <property type="evidence" value="ECO:0007669"/>
    <property type="project" value="InterPro"/>
</dbReference>
<dbReference type="SMART" id="SM00271">
    <property type="entry name" value="DnaJ"/>
    <property type="match status" value="1"/>
</dbReference>
<dbReference type="GO" id="GO:0009408">
    <property type="term" value="P:response to heat"/>
    <property type="evidence" value="ECO:0007669"/>
    <property type="project" value="InterPro"/>
</dbReference>
<accession>A0A0S8GE08</accession>
<comment type="similarity">
    <text evidence="7 9">Belongs to the DnaJ family.</text>
</comment>
<comment type="cofactor">
    <cofactor evidence="9">
        <name>Zn(2+)</name>
        <dbReference type="ChEBI" id="CHEBI:29105"/>
    </cofactor>
    <text evidence="9">Binds 2 Zn(2+) ions per monomer.</text>
</comment>
<comment type="subcellular location">
    <subcellularLocation>
        <location evidence="9">Cytoplasm</location>
    </subcellularLocation>
</comment>
<feature type="zinc finger region" description="CR-type" evidence="10">
    <location>
        <begin position="148"/>
        <end position="230"/>
    </location>
</feature>
<feature type="region of interest" description="Disordered" evidence="11">
    <location>
        <begin position="364"/>
        <end position="383"/>
    </location>
</feature>
<evidence type="ECO:0000256" key="5">
    <source>
        <dbReference type="ARBA" id="ARBA00023186"/>
    </source>
</evidence>
<keyword evidence="2 9" id="KW-0677">Repeat</keyword>
<dbReference type="InterPro" id="IPR036410">
    <property type="entry name" value="HSP_DnaJ_Cys-rich_dom_sf"/>
</dbReference>
<feature type="repeat" description="CXXCXGXG motif" evidence="9">
    <location>
        <begin position="204"/>
        <end position="211"/>
    </location>
</feature>
<keyword evidence="9" id="KW-0963">Cytoplasm</keyword>
<evidence type="ECO:0000256" key="9">
    <source>
        <dbReference type="HAMAP-Rule" id="MF_01152"/>
    </source>
</evidence>
<evidence type="ECO:0000313" key="15">
    <source>
        <dbReference type="Proteomes" id="UP000051717"/>
    </source>
</evidence>
<dbReference type="FunFam" id="1.10.287.110:FF:000034">
    <property type="entry name" value="Chaperone protein DnaJ"/>
    <property type="match status" value="1"/>
</dbReference>
<dbReference type="GO" id="GO:0051082">
    <property type="term" value="F:unfolded protein binding"/>
    <property type="evidence" value="ECO:0007669"/>
    <property type="project" value="UniProtKB-UniRule"/>
</dbReference>
<evidence type="ECO:0000256" key="11">
    <source>
        <dbReference type="SAM" id="MobiDB-lite"/>
    </source>
</evidence>
<feature type="binding site" evidence="9">
    <location>
        <position position="204"/>
    </location>
    <ligand>
        <name>Zn(2+)</name>
        <dbReference type="ChEBI" id="CHEBI:29105"/>
        <label>2</label>
    </ligand>
</feature>
<dbReference type="PROSITE" id="PS51188">
    <property type="entry name" value="ZF_CR"/>
    <property type="match status" value="1"/>
</dbReference>
<dbReference type="Pfam" id="PF00226">
    <property type="entry name" value="DnaJ"/>
    <property type="match status" value="1"/>
</dbReference>
<reference evidence="14 15" key="1">
    <citation type="journal article" date="2015" name="Microbiome">
        <title>Genomic resolution of linkages in carbon, nitrogen, and sulfur cycling among widespread estuary sediment bacteria.</title>
        <authorList>
            <person name="Baker B.J."/>
            <person name="Lazar C.S."/>
            <person name="Teske A.P."/>
            <person name="Dick G.J."/>
        </authorList>
    </citation>
    <scope>NUCLEOTIDE SEQUENCE [LARGE SCALE GENOMIC DNA]</scope>
    <source>
        <strain evidence="14">SM23_40</strain>
    </source>
</reference>
<dbReference type="Proteomes" id="UP000051717">
    <property type="component" value="Unassembled WGS sequence"/>
</dbReference>
<dbReference type="PROSITE" id="PS00636">
    <property type="entry name" value="DNAJ_1"/>
    <property type="match status" value="1"/>
</dbReference>
<name>A0A0S8GE08_UNCT6</name>
<evidence type="ECO:0000256" key="2">
    <source>
        <dbReference type="ARBA" id="ARBA00022737"/>
    </source>
</evidence>
<feature type="repeat" description="CXXCXGXG motif" evidence="9">
    <location>
        <begin position="218"/>
        <end position="225"/>
    </location>
</feature>
<dbReference type="SUPFAM" id="SSF46565">
    <property type="entry name" value="Chaperone J-domain"/>
    <property type="match status" value="1"/>
</dbReference>
<dbReference type="NCBIfam" id="TIGR02349">
    <property type="entry name" value="DnaJ_bact"/>
    <property type="match status" value="1"/>
</dbReference>
<dbReference type="InterPro" id="IPR001305">
    <property type="entry name" value="HSP_DnaJ_Cys-rich_dom"/>
</dbReference>
<feature type="binding site" evidence="9">
    <location>
        <position position="207"/>
    </location>
    <ligand>
        <name>Zn(2+)</name>
        <dbReference type="ChEBI" id="CHEBI:29105"/>
        <label>2</label>
    </ligand>
</feature>
<feature type="binding site" evidence="9">
    <location>
        <position position="178"/>
    </location>
    <ligand>
        <name>Zn(2+)</name>
        <dbReference type="ChEBI" id="CHEBI:29105"/>
        <label>2</label>
    </ligand>
</feature>
<dbReference type="GO" id="GO:0005524">
    <property type="term" value="F:ATP binding"/>
    <property type="evidence" value="ECO:0007669"/>
    <property type="project" value="InterPro"/>
</dbReference>
<keyword evidence="9" id="KW-0346">Stress response</keyword>
<dbReference type="Gene3D" id="2.60.260.20">
    <property type="entry name" value="Urease metallochaperone UreE, N-terminal domain"/>
    <property type="match status" value="2"/>
</dbReference>
<comment type="domain">
    <text evidence="9">The J domain is necessary and sufficient to stimulate DnaK ATPase activity. Zinc center 1 plays an important role in the autonomous, DnaK-independent chaperone activity of DnaJ. Zinc center 2 is essential for interaction with DnaK and for DnaJ activity.</text>
</comment>
<protein>
    <recommendedName>
        <fullName evidence="8 9">Chaperone protein DnaJ</fullName>
    </recommendedName>
</protein>
<dbReference type="PRINTS" id="PR00625">
    <property type="entry name" value="JDOMAIN"/>
</dbReference>
<dbReference type="FunFam" id="2.10.230.10:FF:000002">
    <property type="entry name" value="Molecular chaperone DnaJ"/>
    <property type="match status" value="1"/>
</dbReference>
<dbReference type="Gene3D" id="1.10.287.110">
    <property type="entry name" value="DnaJ domain"/>
    <property type="match status" value="1"/>
</dbReference>
<feature type="binding site" evidence="9">
    <location>
        <position position="221"/>
    </location>
    <ligand>
        <name>Zn(2+)</name>
        <dbReference type="ChEBI" id="CHEBI:29105"/>
        <label>1</label>
    </ligand>
</feature>
<dbReference type="InterPro" id="IPR018253">
    <property type="entry name" value="DnaJ_domain_CS"/>
</dbReference>
<dbReference type="InterPro" id="IPR001623">
    <property type="entry name" value="DnaJ_domain"/>
</dbReference>
<evidence type="ECO:0000256" key="6">
    <source>
        <dbReference type="ARBA" id="ARBA00053423"/>
    </source>
</evidence>